<gene>
    <name evidence="1" type="ORF">NSPZN2_90061</name>
</gene>
<sequence>MAAVFYVTLRFHTAAGAGGNAEVTGGGRSSADLNAQWSMDYVPFCEVFVGQIWGCRVWKST</sequence>
<proteinExistence type="predicted"/>
<organism evidence="1 2">
    <name type="scientific">Nitrospira defluvii</name>
    <dbReference type="NCBI Taxonomy" id="330214"/>
    <lineage>
        <taxon>Bacteria</taxon>
        <taxon>Pseudomonadati</taxon>
        <taxon>Nitrospirota</taxon>
        <taxon>Nitrospiria</taxon>
        <taxon>Nitrospirales</taxon>
        <taxon>Nitrospiraceae</taxon>
        <taxon>Nitrospira</taxon>
    </lineage>
</organism>
<dbReference type="Proteomes" id="UP000675880">
    <property type="component" value="Unassembled WGS sequence"/>
</dbReference>
<reference evidence="1 2" key="1">
    <citation type="submission" date="2021-02" db="EMBL/GenBank/DDBJ databases">
        <authorList>
            <person name="Han P."/>
        </authorList>
    </citation>
    <scope>NUCLEOTIDE SEQUENCE [LARGE SCALE GENOMIC DNA]</scope>
    <source>
        <strain evidence="1">Candidatus Nitrospira sp. ZN2</strain>
    </source>
</reference>
<evidence type="ECO:0000313" key="1">
    <source>
        <dbReference type="EMBL" id="CAE6805311.1"/>
    </source>
</evidence>
<comment type="caution">
    <text evidence="1">The sequence shown here is derived from an EMBL/GenBank/DDBJ whole genome shotgun (WGS) entry which is preliminary data.</text>
</comment>
<protein>
    <submittedName>
        <fullName evidence="1">Uncharacterized protein</fullName>
    </submittedName>
</protein>
<name>A0ABN7MGR4_9BACT</name>
<keyword evidence="2" id="KW-1185">Reference proteome</keyword>
<dbReference type="EMBL" id="CAJNBJ010000022">
    <property type="protein sequence ID" value="CAE6805311.1"/>
    <property type="molecule type" value="Genomic_DNA"/>
</dbReference>
<evidence type="ECO:0000313" key="2">
    <source>
        <dbReference type="Proteomes" id="UP000675880"/>
    </source>
</evidence>
<accession>A0ABN7MGR4</accession>